<accession>T1ANA1</accession>
<dbReference type="Gene3D" id="3.65.10.10">
    <property type="entry name" value="Enolpyruvate transferase domain"/>
    <property type="match status" value="1"/>
</dbReference>
<dbReference type="SUPFAM" id="SSF55205">
    <property type="entry name" value="EPT/RTPC-like"/>
    <property type="match status" value="1"/>
</dbReference>
<protein>
    <submittedName>
        <fullName evidence="3">3-phosphoshikimate 1-carboxyvinyltransferase, core domain protein</fullName>
    </submittedName>
</protein>
<dbReference type="PANTHER" id="PTHR21090:SF5">
    <property type="entry name" value="PENTAFUNCTIONAL AROM POLYPEPTIDE"/>
    <property type="match status" value="1"/>
</dbReference>
<dbReference type="InterPro" id="IPR001986">
    <property type="entry name" value="Enolpyruvate_Tfrase_dom"/>
</dbReference>
<comment type="caution">
    <text evidence="3">The sequence shown here is derived from an EMBL/GenBank/DDBJ whole genome shotgun (WGS) entry which is preliminary data.</text>
</comment>
<feature type="domain" description="Enolpyruvate transferase" evidence="2">
    <location>
        <begin position="2"/>
        <end position="184"/>
    </location>
</feature>
<keyword evidence="1 3" id="KW-0808">Transferase</keyword>
<proteinExistence type="predicted"/>
<dbReference type="GO" id="GO:0003866">
    <property type="term" value="F:3-phosphoshikimate 1-carboxyvinyltransferase activity"/>
    <property type="evidence" value="ECO:0007669"/>
    <property type="project" value="TreeGrafter"/>
</dbReference>
<dbReference type="InterPro" id="IPR013792">
    <property type="entry name" value="RNA3'P_cycl/enolpyr_Trfase_a/b"/>
</dbReference>
<organism evidence="3">
    <name type="scientific">mine drainage metagenome</name>
    <dbReference type="NCBI Taxonomy" id="410659"/>
    <lineage>
        <taxon>unclassified sequences</taxon>
        <taxon>metagenomes</taxon>
        <taxon>ecological metagenomes</taxon>
    </lineage>
</organism>
<name>T1ANA1_9ZZZZ</name>
<dbReference type="PANTHER" id="PTHR21090">
    <property type="entry name" value="AROM/DEHYDROQUINATE SYNTHASE"/>
    <property type="match status" value="1"/>
</dbReference>
<dbReference type="Pfam" id="PF00275">
    <property type="entry name" value="EPSP_synthase"/>
    <property type="match status" value="1"/>
</dbReference>
<reference evidence="3" key="2">
    <citation type="journal article" date="2014" name="ISME J.">
        <title>Microbial stratification in low pH oxic and suboxic macroscopic growths along an acid mine drainage.</title>
        <authorList>
            <person name="Mendez-Garcia C."/>
            <person name="Mesa V."/>
            <person name="Sprenger R.R."/>
            <person name="Richter M."/>
            <person name="Diez M.S."/>
            <person name="Solano J."/>
            <person name="Bargiela R."/>
            <person name="Golyshina O.V."/>
            <person name="Manteca A."/>
            <person name="Ramos J.L."/>
            <person name="Gallego J.R."/>
            <person name="Llorente I."/>
            <person name="Martins Dos Santos V.A."/>
            <person name="Jensen O.N."/>
            <person name="Pelaez A.I."/>
            <person name="Sanchez J."/>
            <person name="Ferrer M."/>
        </authorList>
    </citation>
    <scope>NUCLEOTIDE SEQUENCE</scope>
</reference>
<dbReference type="InterPro" id="IPR036968">
    <property type="entry name" value="Enolpyruvate_Tfrase_sf"/>
</dbReference>
<feature type="non-terminal residue" evidence="3">
    <location>
        <position position="1"/>
    </location>
</feature>
<dbReference type="EMBL" id="AUZY01009369">
    <property type="protein sequence ID" value="EQD42164.1"/>
    <property type="molecule type" value="Genomic_DNA"/>
</dbReference>
<evidence type="ECO:0000259" key="2">
    <source>
        <dbReference type="Pfam" id="PF00275"/>
    </source>
</evidence>
<evidence type="ECO:0000256" key="1">
    <source>
        <dbReference type="ARBA" id="ARBA00022679"/>
    </source>
</evidence>
<dbReference type="GO" id="GO:0009423">
    <property type="term" value="P:chorismate biosynthetic process"/>
    <property type="evidence" value="ECO:0007669"/>
    <property type="project" value="TreeGrafter"/>
</dbReference>
<dbReference type="AlphaFoldDB" id="T1ANA1"/>
<sequence length="196" mass="20688">PIPTDASSAAYLWAGAAVSEGGRITVSGFDPEWPQADLVVLDLLEAWGATVSRRSGRATVSAGERRPIRFDLTRAPDLLPLAGVLAALAPGRSLLSGAAHAAFKESDRRVATARLARALGARVRRTPSQIAIVGRVPPRSLRLTDLTDHRLLLSGLVAALALREPSVLGPAEAADKSFPTFREVFGSAGARLEKVR</sequence>
<reference evidence="3" key="1">
    <citation type="submission" date="2013-08" db="EMBL/GenBank/DDBJ databases">
        <authorList>
            <person name="Mendez C."/>
            <person name="Richter M."/>
            <person name="Ferrer M."/>
            <person name="Sanchez J."/>
        </authorList>
    </citation>
    <scope>NUCLEOTIDE SEQUENCE</scope>
</reference>
<gene>
    <name evidence="3" type="ORF">B1B_14178</name>
</gene>
<evidence type="ECO:0000313" key="3">
    <source>
        <dbReference type="EMBL" id="EQD42164.1"/>
    </source>
</evidence>